<comment type="similarity">
    <text evidence="2 9">Belongs to the Mediator complex subunit 16 family.</text>
</comment>
<gene>
    <name evidence="9" type="primary">MED16</name>
    <name evidence="13" type="ORF">GLAREA_07678</name>
</gene>
<feature type="compositionally biased region" description="Acidic residues" evidence="10">
    <location>
        <begin position="1"/>
        <end position="10"/>
    </location>
</feature>
<dbReference type="InterPro" id="IPR048338">
    <property type="entry name" value="Mediator_Med16"/>
</dbReference>
<evidence type="ECO:0000256" key="5">
    <source>
        <dbReference type="ARBA" id="ARBA00023159"/>
    </source>
</evidence>
<evidence type="ECO:0000259" key="12">
    <source>
        <dbReference type="Pfam" id="PF20719"/>
    </source>
</evidence>
<dbReference type="Pfam" id="PF20719">
    <property type="entry name" value="Med16_C"/>
    <property type="match status" value="1"/>
</dbReference>
<dbReference type="OMA" id="FDTTWLG"/>
<feature type="compositionally biased region" description="Polar residues" evidence="10">
    <location>
        <begin position="721"/>
        <end position="739"/>
    </location>
</feature>
<keyword evidence="7 9" id="KW-0539">Nucleus</keyword>
<proteinExistence type="inferred from homology"/>
<dbReference type="AlphaFoldDB" id="S3D5Y4"/>
<evidence type="ECO:0000256" key="9">
    <source>
        <dbReference type="RuleBase" id="RU364149"/>
    </source>
</evidence>
<dbReference type="GeneID" id="19466730"/>
<evidence type="ECO:0000256" key="3">
    <source>
        <dbReference type="ARBA" id="ARBA00019614"/>
    </source>
</evidence>
<keyword evidence="14" id="KW-1185">Reference proteome</keyword>
<evidence type="ECO:0000256" key="4">
    <source>
        <dbReference type="ARBA" id="ARBA00023015"/>
    </source>
</evidence>
<sequence length="945" mass="104388">MDEEMMDDLFGDGGGLSIPSRPPSKELYQRLDDLRRGGCCQGIAWSNWGCIATIASSGAILELRNLRCHPEDANLDGGPLKHLCWSTSGSELAVIDTAGRVNILSLFSSLNKPTLHRHCQMDPIDELCGIVGCHWLTPAPYQANRPAQLNGPAVKEGSSYKYETSAAPVYGPFHPVLGKSALVCVTTNGTLRIIYPQVNGKYAEVHTELESIVSSDDLITHAAIGSDRNQTLLIAFATTSKQLRVVRAVIDWGQQKPTERGAQPVPQQPLNPSIRTRHVAVTSWLHDSPSDNINSLNTESSMMQLSHLEFLPSSLEPGGRLTPPTIVAVRSHLPPSMAHYNQEVHTVVDRWEIREKMQTVHPAFEQLSSRRNSIGSPPQAMSFLKKLDSFTVNKILLAIQPINLGRVLFFMYSDSSVEYRDRTTMAETFTDNDLDRVWHLSQIGFTYPEDEPCLQVALSPSYCSMVQIRNDGKVKWKQLDYAIGDIGSDNSDPQYAAVVAALALSCSSAVMRNVAYDDLLPIAAKYSNTNLTFDWLVELSSVLKVPLDYSEEQHADLLIRNSTIQLFHSIQSSLGFRGEFEPRSFPGKLSWLVLQLRNIVVLVTMAANLGVRGDGPNPNEKTSPLDDPEVINALAGSVRWTLDLMAWLTDTLLTLSSTLPPGMDLTNVKGFSLPELHAHLVKTNTVALHLLLSSSTRGFLTAICRRLSHLDWIARRAITPSAGNTGSGTPNTQGSNPDKQPSPALRNAYLHIATITTNTILRIKTIDTLLSALTTSIKDVYSTILPKSQTSDKSTDKANEKARNAYEIKIAFGGPFPEAFKPIIVELFRADGLLAAVREDIEPAKLFFADFSLLEVNEDKASLAKRKASGMTMDCFRKTWLPNPKKGMDLVEGKQVPRWRRCARCAAVMVDVLTERRALQWLIMQQRRCFCSGYWNTVAAGETVA</sequence>
<name>S3D5Y4_GLAL2</name>
<evidence type="ECO:0000256" key="7">
    <source>
        <dbReference type="ARBA" id="ARBA00023242"/>
    </source>
</evidence>
<dbReference type="RefSeq" id="XP_008080556.1">
    <property type="nucleotide sequence ID" value="XM_008082365.1"/>
</dbReference>
<keyword evidence="6 9" id="KW-0804">Transcription</keyword>
<accession>S3D5Y4</accession>
<dbReference type="PANTHER" id="PTHR13224">
    <property type="entry name" value="THYROID HORMONE RECEPTOR-ASSOCIATED PROTEIN-RELATED"/>
    <property type="match status" value="1"/>
</dbReference>
<keyword evidence="4 9" id="KW-0805">Transcription regulation</keyword>
<reference evidence="13 14" key="1">
    <citation type="journal article" date="2013" name="BMC Genomics">
        <title>Genomics-driven discovery of the pneumocandin biosynthetic gene cluster in the fungus Glarea lozoyensis.</title>
        <authorList>
            <person name="Chen L."/>
            <person name="Yue Q."/>
            <person name="Zhang X."/>
            <person name="Xiang M."/>
            <person name="Wang C."/>
            <person name="Li S."/>
            <person name="Che Y."/>
            <person name="Ortiz-Lopez F.J."/>
            <person name="Bills G.F."/>
            <person name="Liu X."/>
            <person name="An Z."/>
        </authorList>
    </citation>
    <scope>NUCLEOTIDE SEQUENCE [LARGE SCALE GENOMIC DNA]</scope>
    <source>
        <strain evidence="14">ATCC 20868 / MF5171</strain>
    </source>
</reference>
<protein>
    <recommendedName>
        <fullName evidence="3 9">Mediator of RNA polymerase II transcription subunit 16</fullName>
    </recommendedName>
    <alternativeName>
        <fullName evidence="8 9">Mediator complex subunit 16</fullName>
    </alternativeName>
</protein>
<dbReference type="PANTHER" id="PTHR13224:SF6">
    <property type="entry name" value="MEDIATOR OF RNA POLYMERASE II TRANSCRIPTION SUBUNIT 16"/>
    <property type="match status" value="1"/>
</dbReference>
<dbReference type="InterPro" id="IPR048339">
    <property type="entry name" value="Mediator_Med16_C"/>
</dbReference>
<comment type="subcellular location">
    <subcellularLocation>
        <location evidence="1 9">Nucleus</location>
    </subcellularLocation>
</comment>
<evidence type="ECO:0000259" key="11">
    <source>
        <dbReference type="Pfam" id="PF11635"/>
    </source>
</evidence>
<dbReference type="InterPro" id="IPR021665">
    <property type="entry name" value="Mediator_Med16_N"/>
</dbReference>
<keyword evidence="5 9" id="KW-0010">Activator</keyword>
<feature type="domain" description="Mediator complex subunit Med16 N-terminal" evidence="11">
    <location>
        <begin position="130"/>
        <end position="449"/>
    </location>
</feature>
<dbReference type="SUPFAM" id="SSF69322">
    <property type="entry name" value="Tricorn protease domain 2"/>
    <property type="match status" value="1"/>
</dbReference>
<dbReference type="eggNOG" id="ENOG502QQU3">
    <property type="taxonomic scope" value="Eukaryota"/>
</dbReference>
<evidence type="ECO:0000256" key="10">
    <source>
        <dbReference type="SAM" id="MobiDB-lite"/>
    </source>
</evidence>
<comment type="function">
    <text evidence="9">Component of the Mediator complex, a coactivator involved in the regulated transcription of nearly all RNA polymerase II-dependent genes. Mediator functions as a bridge to convey information from gene-specific regulatory proteins to the basal RNA polymerase II transcription machinery. Mediator is recruited to promoters by direct interactions with regulatory proteins and serves as a scaffold for the assembly of a functional preinitiation complex with RNA polymerase II and the general transcription factors.</text>
</comment>
<evidence type="ECO:0000256" key="1">
    <source>
        <dbReference type="ARBA" id="ARBA00004123"/>
    </source>
</evidence>
<evidence type="ECO:0000313" key="13">
    <source>
        <dbReference type="EMBL" id="EPE32544.1"/>
    </source>
</evidence>
<evidence type="ECO:0000256" key="2">
    <source>
        <dbReference type="ARBA" id="ARBA00006543"/>
    </source>
</evidence>
<organism evidence="13 14">
    <name type="scientific">Glarea lozoyensis (strain ATCC 20868 / MF5171)</name>
    <dbReference type="NCBI Taxonomy" id="1116229"/>
    <lineage>
        <taxon>Eukaryota</taxon>
        <taxon>Fungi</taxon>
        <taxon>Dikarya</taxon>
        <taxon>Ascomycota</taxon>
        <taxon>Pezizomycotina</taxon>
        <taxon>Leotiomycetes</taxon>
        <taxon>Helotiales</taxon>
        <taxon>Helotiaceae</taxon>
        <taxon>Glarea</taxon>
    </lineage>
</organism>
<evidence type="ECO:0000313" key="14">
    <source>
        <dbReference type="Proteomes" id="UP000016922"/>
    </source>
</evidence>
<dbReference type="KEGG" id="glz:GLAREA_07678"/>
<feature type="region of interest" description="Disordered" evidence="10">
    <location>
        <begin position="1"/>
        <end position="23"/>
    </location>
</feature>
<evidence type="ECO:0000256" key="8">
    <source>
        <dbReference type="ARBA" id="ARBA00032015"/>
    </source>
</evidence>
<dbReference type="GO" id="GO:0016592">
    <property type="term" value="C:mediator complex"/>
    <property type="evidence" value="ECO:0007669"/>
    <property type="project" value="InterPro"/>
</dbReference>
<dbReference type="Pfam" id="PF11635">
    <property type="entry name" value="Med16_N"/>
    <property type="match status" value="1"/>
</dbReference>
<comment type="subunit">
    <text evidence="9">Component of the Mediator complex.</text>
</comment>
<evidence type="ECO:0000256" key="6">
    <source>
        <dbReference type="ARBA" id="ARBA00023163"/>
    </source>
</evidence>
<dbReference type="EMBL" id="KE145359">
    <property type="protein sequence ID" value="EPE32544.1"/>
    <property type="molecule type" value="Genomic_DNA"/>
</dbReference>
<dbReference type="HOGENOM" id="CLU_007624_1_0_1"/>
<dbReference type="STRING" id="1116229.S3D5Y4"/>
<dbReference type="Proteomes" id="UP000016922">
    <property type="component" value="Unassembled WGS sequence"/>
</dbReference>
<dbReference type="GO" id="GO:0045893">
    <property type="term" value="P:positive regulation of DNA-templated transcription"/>
    <property type="evidence" value="ECO:0007669"/>
    <property type="project" value="TreeGrafter"/>
</dbReference>
<dbReference type="OrthoDB" id="4139168at2759"/>
<feature type="domain" description="Mediator complex subunit 16 C-terminal" evidence="12">
    <location>
        <begin position="835"/>
        <end position="936"/>
    </location>
</feature>
<feature type="region of interest" description="Disordered" evidence="10">
    <location>
        <begin position="721"/>
        <end position="743"/>
    </location>
</feature>